<dbReference type="Gene3D" id="1.10.287.1120">
    <property type="entry name" value="Bipartite methylase S protein"/>
    <property type="match status" value="1"/>
</dbReference>
<dbReference type="Gene3D" id="3.90.220.20">
    <property type="entry name" value="DNA methylase specificity domains"/>
    <property type="match status" value="2"/>
</dbReference>
<feature type="coiled-coil region" evidence="4">
    <location>
        <begin position="365"/>
        <end position="392"/>
    </location>
</feature>
<organism evidence="6 7">
    <name type="scientific">Rubripirellula lacrimiformis</name>
    <dbReference type="NCBI Taxonomy" id="1930273"/>
    <lineage>
        <taxon>Bacteria</taxon>
        <taxon>Pseudomonadati</taxon>
        <taxon>Planctomycetota</taxon>
        <taxon>Planctomycetia</taxon>
        <taxon>Pirellulales</taxon>
        <taxon>Pirellulaceae</taxon>
        <taxon>Rubripirellula</taxon>
    </lineage>
</organism>
<reference evidence="6 7" key="1">
    <citation type="submission" date="2019-02" db="EMBL/GenBank/DDBJ databases">
        <title>Deep-cultivation of Planctomycetes and their phenomic and genomic characterization uncovers novel biology.</title>
        <authorList>
            <person name="Wiegand S."/>
            <person name="Jogler M."/>
            <person name="Boedeker C."/>
            <person name="Pinto D."/>
            <person name="Vollmers J."/>
            <person name="Rivas-Marin E."/>
            <person name="Kohn T."/>
            <person name="Peeters S.H."/>
            <person name="Heuer A."/>
            <person name="Rast P."/>
            <person name="Oberbeckmann S."/>
            <person name="Bunk B."/>
            <person name="Jeske O."/>
            <person name="Meyerdierks A."/>
            <person name="Storesund J.E."/>
            <person name="Kallscheuer N."/>
            <person name="Luecker S."/>
            <person name="Lage O.M."/>
            <person name="Pohl T."/>
            <person name="Merkel B.J."/>
            <person name="Hornburger P."/>
            <person name="Mueller R.-W."/>
            <person name="Bruemmer F."/>
            <person name="Labrenz M."/>
            <person name="Spormann A.M."/>
            <person name="Op den Camp H."/>
            <person name="Overmann J."/>
            <person name="Amann R."/>
            <person name="Jetten M.S.M."/>
            <person name="Mascher T."/>
            <person name="Medema M.H."/>
            <person name="Devos D.P."/>
            <person name="Kaster A.-K."/>
            <person name="Ovreas L."/>
            <person name="Rohde M."/>
            <person name="Galperin M.Y."/>
            <person name="Jogler C."/>
        </authorList>
    </citation>
    <scope>NUCLEOTIDE SEQUENCE [LARGE SCALE GENOMIC DNA]</scope>
    <source>
        <strain evidence="6 7">K22_7</strain>
    </source>
</reference>
<dbReference type="OrthoDB" id="9811611at2"/>
<protein>
    <submittedName>
        <fullName evidence="6">EcoKI restriction-modification system protein HsdS</fullName>
    </submittedName>
</protein>
<dbReference type="Pfam" id="PF01420">
    <property type="entry name" value="Methylase_S"/>
    <property type="match status" value="2"/>
</dbReference>
<comment type="similarity">
    <text evidence="1">Belongs to the type-I restriction system S methylase family.</text>
</comment>
<keyword evidence="2" id="KW-0680">Restriction system</keyword>
<dbReference type="KEGG" id="rlc:K227x_36310"/>
<keyword evidence="3" id="KW-0238">DNA-binding</keyword>
<keyword evidence="4" id="KW-0175">Coiled coil</keyword>
<dbReference type="SUPFAM" id="SSF116734">
    <property type="entry name" value="DNA methylase specificity domain"/>
    <property type="match status" value="2"/>
</dbReference>
<dbReference type="CDD" id="cd17256">
    <property type="entry name" value="RMtype1_S_EcoJA65PI-TRD1-CR1_like"/>
    <property type="match status" value="1"/>
</dbReference>
<evidence type="ECO:0000256" key="1">
    <source>
        <dbReference type="ARBA" id="ARBA00010923"/>
    </source>
</evidence>
<evidence type="ECO:0000313" key="7">
    <source>
        <dbReference type="Proteomes" id="UP000318538"/>
    </source>
</evidence>
<evidence type="ECO:0000256" key="3">
    <source>
        <dbReference type="ARBA" id="ARBA00023125"/>
    </source>
</evidence>
<sequence length="407" mass="46206">MDHRDWKSLTLSQLSEKRISYGIVQTGEAQKNGVKCLRVVDITKPRIQLDQLITTSQEINQSYKRTILEKDELVLALRGEIGKAILVCDELVGCNLTRGLARISPNGNVTPAFLFQVMQSAETLRRLERRTNGSALKEISIGELRRIALRIPPLPEQQKIAAILMSWDRAIELTEELIATKQKRKQSVIQSQITKPLLALSVGSASPGWNLSKLGRFIRKRSEKSSDLKAFPLHSFTIENGVTEKTERYERSFLLKDSDNNKYAIVHFGDFVINPMNLRFGAIGRSRLRSSVSVSAYYDVFSVIGNDCDSSFLEYLLKSPRLMHMYERYATGSLIEKRRVHFSEFVKIPIALPPLREQKRIATILNAMNWEIELLVKKLALLKQQKKGLMQQLLTGKTRVKLPKGAA</sequence>
<dbReference type="Proteomes" id="UP000318538">
    <property type="component" value="Chromosome"/>
</dbReference>
<dbReference type="RefSeq" id="WP_145171237.1">
    <property type="nucleotide sequence ID" value="NZ_CP036525.1"/>
</dbReference>
<gene>
    <name evidence="6" type="ORF">K227x_36310</name>
</gene>
<evidence type="ECO:0000256" key="4">
    <source>
        <dbReference type="SAM" id="Coils"/>
    </source>
</evidence>
<dbReference type="InterPro" id="IPR000055">
    <property type="entry name" value="Restrct_endonuc_typeI_TRD"/>
</dbReference>
<dbReference type="AlphaFoldDB" id="A0A517NDN5"/>
<keyword evidence="7" id="KW-1185">Reference proteome</keyword>
<feature type="domain" description="Type I restriction modification DNA specificity" evidence="5">
    <location>
        <begin position="263"/>
        <end position="383"/>
    </location>
</feature>
<evidence type="ECO:0000313" key="6">
    <source>
        <dbReference type="EMBL" id="QDT05232.1"/>
    </source>
</evidence>
<name>A0A517NDN5_9BACT</name>
<evidence type="ECO:0000256" key="2">
    <source>
        <dbReference type="ARBA" id="ARBA00022747"/>
    </source>
</evidence>
<dbReference type="GO" id="GO:0009307">
    <property type="term" value="P:DNA restriction-modification system"/>
    <property type="evidence" value="ECO:0007669"/>
    <property type="project" value="UniProtKB-KW"/>
</dbReference>
<feature type="domain" description="Type I restriction modification DNA specificity" evidence="5">
    <location>
        <begin position="5"/>
        <end position="179"/>
    </location>
</feature>
<dbReference type="GO" id="GO:0003677">
    <property type="term" value="F:DNA binding"/>
    <property type="evidence" value="ECO:0007669"/>
    <property type="project" value="UniProtKB-KW"/>
</dbReference>
<dbReference type="REBASE" id="356548">
    <property type="entry name" value="S1.PbaK227ORF36300P"/>
</dbReference>
<dbReference type="InterPro" id="IPR044946">
    <property type="entry name" value="Restrct_endonuc_typeI_TRD_sf"/>
</dbReference>
<dbReference type="InterPro" id="IPR052021">
    <property type="entry name" value="Type-I_RS_S_subunit"/>
</dbReference>
<proteinExistence type="inferred from homology"/>
<dbReference type="EMBL" id="CP036525">
    <property type="protein sequence ID" value="QDT05232.1"/>
    <property type="molecule type" value="Genomic_DNA"/>
</dbReference>
<accession>A0A517NDN5</accession>
<evidence type="ECO:0000259" key="5">
    <source>
        <dbReference type="Pfam" id="PF01420"/>
    </source>
</evidence>
<dbReference type="PANTHER" id="PTHR30408">
    <property type="entry name" value="TYPE-1 RESTRICTION ENZYME ECOKI SPECIFICITY PROTEIN"/>
    <property type="match status" value="1"/>
</dbReference>
<dbReference type="PANTHER" id="PTHR30408:SF12">
    <property type="entry name" value="TYPE I RESTRICTION ENZYME MJAVIII SPECIFICITY SUBUNIT"/>
    <property type="match status" value="1"/>
</dbReference>